<dbReference type="InterPro" id="IPR003700">
    <property type="entry name" value="Pantoate_hydroxy_MeTrfase"/>
</dbReference>
<comment type="pathway">
    <text evidence="1 7">Cofactor biosynthesis; (R)-pantothenate biosynthesis; (R)-pantoate from 3-methyl-2-oxobutanoate: step 1/2.</text>
</comment>
<evidence type="ECO:0000256" key="5">
    <source>
        <dbReference type="ARBA" id="ARBA00022679"/>
    </source>
</evidence>
<keyword evidence="7" id="KW-0963">Cytoplasm</keyword>
<feature type="binding site" evidence="7 9">
    <location>
        <begin position="43"/>
        <end position="44"/>
    </location>
    <ligand>
        <name>3-methyl-2-oxobutanoate</name>
        <dbReference type="ChEBI" id="CHEBI:11851"/>
    </ligand>
</feature>
<evidence type="ECO:0000256" key="1">
    <source>
        <dbReference type="ARBA" id="ARBA00005033"/>
    </source>
</evidence>
<dbReference type="RefSeq" id="WP_066461635.1">
    <property type="nucleotide sequence ID" value="NZ_MATO01000007.1"/>
</dbReference>
<dbReference type="GO" id="GO:0003864">
    <property type="term" value="F:3-methyl-2-oxobutanoate hydroxymethyltransferase activity"/>
    <property type="evidence" value="ECO:0007669"/>
    <property type="project" value="UniProtKB-UniRule"/>
</dbReference>
<evidence type="ECO:0000256" key="2">
    <source>
        <dbReference type="ARBA" id="ARBA00008676"/>
    </source>
</evidence>
<gene>
    <name evidence="7" type="primary">panB</name>
    <name evidence="11" type="ORF">A6K76_05080</name>
</gene>
<name>A0A1C0Z270_9BACL</name>
<keyword evidence="5 7" id="KW-0808">Transferase</keyword>
<feature type="binding site" evidence="7 10">
    <location>
        <position position="82"/>
    </location>
    <ligand>
        <name>Mg(2+)</name>
        <dbReference type="ChEBI" id="CHEBI:18420"/>
    </ligand>
</feature>
<keyword evidence="11" id="KW-0489">Methyltransferase</keyword>
<evidence type="ECO:0000313" key="12">
    <source>
        <dbReference type="Proteomes" id="UP000093482"/>
    </source>
</evidence>
<organism evidence="11 12">
    <name type="scientific">Caryophanon latum</name>
    <dbReference type="NCBI Taxonomy" id="33977"/>
    <lineage>
        <taxon>Bacteria</taxon>
        <taxon>Bacillati</taxon>
        <taxon>Bacillota</taxon>
        <taxon>Bacilli</taxon>
        <taxon>Bacillales</taxon>
        <taxon>Caryophanaceae</taxon>
        <taxon>Caryophanon</taxon>
    </lineage>
</organism>
<dbReference type="AlphaFoldDB" id="A0A1C0Z270"/>
<dbReference type="HAMAP" id="MF_00156">
    <property type="entry name" value="PanB"/>
    <property type="match status" value="1"/>
</dbReference>
<feature type="binding site" evidence="7 10">
    <location>
        <position position="43"/>
    </location>
    <ligand>
        <name>Mg(2+)</name>
        <dbReference type="ChEBI" id="CHEBI:18420"/>
    </ligand>
</feature>
<keyword evidence="12" id="KW-1185">Reference proteome</keyword>
<dbReference type="PANTHER" id="PTHR20881:SF0">
    <property type="entry name" value="3-METHYL-2-OXOBUTANOATE HYDROXYMETHYLTRANSFERASE"/>
    <property type="match status" value="1"/>
</dbReference>
<dbReference type="GO" id="GO:0000287">
    <property type="term" value="F:magnesium ion binding"/>
    <property type="evidence" value="ECO:0007669"/>
    <property type="project" value="TreeGrafter"/>
</dbReference>
<dbReference type="PANTHER" id="PTHR20881">
    <property type="entry name" value="3-METHYL-2-OXOBUTANOATE HYDROXYMETHYLTRANSFERASE"/>
    <property type="match status" value="1"/>
</dbReference>
<dbReference type="GO" id="GO:0005737">
    <property type="term" value="C:cytoplasm"/>
    <property type="evidence" value="ECO:0007669"/>
    <property type="project" value="UniProtKB-SubCell"/>
</dbReference>
<dbReference type="EC" id="2.1.2.11" evidence="7"/>
<comment type="caution">
    <text evidence="11">The sequence shown here is derived from an EMBL/GenBank/DDBJ whole genome shotgun (WGS) entry which is preliminary data.</text>
</comment>
<dbReference type="GO" id="GO:0015940">
    <property type="term" value="P:pantothenate biosynthetic process"/>
    <property type="evidence" value="ECO:0007669"/>
    <property type="project" value="UniProtKB-UniRule"/>
</dbReference>
<dbReference type="SUPFAM" id="SSF51621">
    <property type="entry name" value="Phosphoenolpyruvate/pyruvate domain"/>
    <property type="match status" value="1"/>
</dbReference>
<dbReference type="GO" id="GO:0032259">
    <property type="term" value="P:methylation"/>
    <property type="evidence" value="ECO:0007669"/>
    <property type="project" value="UniProtKB-KW"/>
</dbReference>
<dbReference type="EMBL" id="MATO01000007">
    <property type="protein sequence ID" value="OCS93515.1"/>
    <property type="molecule type" value="Genomic_DNA"/>
</dbReference>
<evidence type="ECO:0000256" key="4">
    <source>
        <dbReference type="ARBA" id="ARBA00022655"/>
    </source>
</evidence>
<keyword evidence="7 10" id="KW-0479">Metal-binding</keyword>
<protein>
    <recommendedName>
        <fullName evidence="7">3-methyl-2-oxobutanoate hydroxymethyltransferase</fullName>
        <ecNumber evidence="7">2.1.2.11</ecNumber>
    </recommendedName>
    <alternativeName>
        <fullName evidence="7">Ketopantoate hydroxymethyltransferase</fullName>
        <shortName evidence="7">KPHMT</shortName>
    </alternativeName>
</protein>
<dbReference type="CDD" id="cd06557">
    <property type="entry name" value="KPHMT-like"/>
    <property type="match status" value="1"/>
</dbReference>
<dbReference type="FunFam" id="3.20.20.60:FF:000003">
    <property type="entry name" value="3-methyl-2-oxobutanoate hydroxymethyltransferase"/>
    <property type="match status" value="1"/>
</dbReference>
<proteinExistence type="inferred from homology"/>
<feature type="binding site" evidence="7 9">
    <location>
        <position position="82"/>
    </location>
    <ligand>
        <name>3-methyl-2-oxobutanoate</name>
        <dbReference type="ChEBI" id="CHEBI:11851"/>
    </ligand>
</feature>
<evidence type="ECO:0000256" key="7">
    <source>
        <dbReference type="HAMAP-Rule" id="MF_00156"/>
    </source>
</evidence>
<dbReference type="NCBIfam" id="TIGR00222">
    <property type="entry name" value="panB"/>
    <property type="match status" value="1"/>
</dbReference>
<comment type="subcellular location">
    <subcellularLocation>
        <location evidence="7">Cytoplasm</location>
    </subcellularLocation>
</comment>
<dbReference type="Pfam" id="PF02548">
    <property type="entry name" value="Pantoate_transf"/>
    <property type="match status" value="1"/>
</dbReference>
<comment type="function">
    <text evidence="6 7">Catalyzes the reversible reaction in which hydroxymethyl group from 5,10-methylenetetrahydrofolate is transferred onto alpha-ketoisovalerate to form ketopantoate.</text>
</comment>
<comment type="subunit">
    <text evidence="3 7">Homodecamer; pentamer of dimers.</text>
</comment>
<evidence type="ECO:0000313" key="11">
    <source>
        <dbReference type="EMBL" id="OCS93515.1"/>
    </source>
</evidence>
<keyword evidence="7 10" id="KW-0460">Magnesium</keyword>
<comment type="catalytic activity">
    <reaction evidence="7">
        <text>(6R)-5,10-methylene-5,6,7,8-tetrahydrofolate + 3-methyl-2-oxobutanoate + H2O = 2-dehydropantoate + (6S)-5,6,7,8-tetrahydrofolate</text>
        <dbReference type="Rhea" id="RHEA:11824"/>
        <dbReference type="ChEBI" id="CHEBI:11561"/>
        <dbReference type="ChEBI" id="CHEBI:11851"/>
        <dbReference type="ChEBI" id="CHEBI:15377"/>
        <dbReference type="ChEBI" id="CHEBI:15636"/>
        <dbReference type="ChEBI" id="CHEBI:57453"/>
        <dbReference type="EC" id="2.1.2.11"/>
    </reaction>
</comment>
<sequence length="278" mass="29976">MKTTTQFLNMKARGEKIVMVTAYDYAQATLAEQADVDMILVGDSLGMVVLGYDSTMRVTVDDMVHHAKAVRRGAKDTFIVVDMPFGSYHGDVNDTLKTAVRMMQETDANALKVEGAGEVLDVIRKLTAAGIPVVAHLGLQPQAAGVLGGYKVQGKTAAQAEALIRDAKAVQEAGACAVVFECIPHELTDVISRQLVIPTIGIGAGVEADGQVLVYHDLLKFGEHRVPKFVNVFADAGSVMREGLRGYTEAVRNETFPTLAHSFTMDEEQLQHLYGGVK</sequence>
<evidence type="ECO:0000256" key="9">
    <source>
        <dbReference type="PIRSR" id="PIRSR000388-2"/>
    </source>
</evidence>
<feature type="binding site" evidence="7 9">
    <location>
        <position position="112"/>
    </location>
    <ligand>
        <name>3-methyl-2-oxobutanoate</name>
        <dbReference type="ChEBI" id="CHEBI:11851"/>
    </ligand>
</feature>
<evidence type="ECO:0000256" key="10">
    <source>
        <dbReference type="PIRSR" id="PIRSR000388-3"/>
    </source>
</evidence>
<dbReference type="Gene3D" id="3.20.20.60">
    <property type="entry name" value="Phosphoenolpyruvate-binding domains"/>
    <property type="match status" value="1"/>
</dbReference>
<evidence type="ECO:0000256" key="3">
    <source>
        <dbReference type="ARBA" id="ARBA00011424"/>
    </source>
</evidence>
<feature type="binding site" evidence="7 10">
    <location>
        <position position="114"/>
    </location>
    <ligand>
        <name>Mg(2+)</name>
        <dbReference type="ChEBI" id="CHEBI:18420"/>
    </ligand>
</feature>
<evidence type="ECO:0000256" key="8">
    <source>
        <dbReference type="PIRSR" id="PIRSR000388-1"/>
    </source>
</evidence>
<dbReference type="NCBIfam" id="NF001452">
    <property type="entry name" value="PRK00311.1"/>
    <property type="match status" value="1"/>
</dbReference>
<accession>A0A1C0Z270</accession>
<comment type="cofactor">
    <cofactor evidence="7 10">
        <name>Mg(2+)</name>
        <dbReference type="ChEBI" id="CHEBI:18420"/>
    </cofactor>
    <text evidence="7 10">Binds 1 Mg(2+) ion per subunit.</text>
</comment>
<dbReference type="OrthoDB" id="9781789at2"/>
<dbReference type="PIRSF" id="PIRSF000388">
    <property type="entry name" value="Pantoate_hydroxy_MeTrfase"/>
    <property type="match status" value="1"/>
</dbReference>
<reference evidence="11 12" key="1">
    <citation type="submission" date="2016-07" db="EMBL/GenBank/DDBJ databases">
        <title>Caryophanon latum genome sequencing.</title>
        <authorList>
            <person name="Verma A."/>
            <person name="Pal Y."/>
            <person name="Krishnamurthi S."/>
        </authorList>
    </citation>
    <scope>NUCLEOTIDE SEQUENCE [LARGE SCALE GENOMIC DNA]</scope>
    <source>
        <strain evidence="11 12">DSM 14151</strain>
    </source>
</reference>
<feature type="active site" description="Proton acceptor" evidence="7 8">
    <location>
        <position position="181"/>
    </location>
</feature>
<dbReference type="InterPro" id="IPR040442">
    <property type="entry name" value="Pyrv_kinase-like_dom_sf"/>
</dbReference>
<dbReference type="InterPro" id="IPR015813">
    <property type="entry name" value="Pyrv/PenolPyrv_kinase-like_dom"/>
</dbReference>
<evidence type="ECO:0000256" key="6">
    <source>
        <dbReference type="ARBA" id="ARBA00056497"/>
    </source>
</evidence>
<dbReference type="UniPathway" id="UPA00028">
    <property type="reaction ID" value="UER00003"/>
</dbReference>
<keyword evidence="4 7" id="KW-0566">Pantothenate biosynthesis</keyword>
<dbReference type="GO" id="GO:0008168">
    <property type="term" value="F:methyltransferase activity"/>
    <property type="evidence" value="ECO:0007669"/>
    <property type="project" value="UniProtKB-KW"/>
</dbReference>
<comment type="similarity">
    <text evidence="2 7">Belongs to the PanB family.</text>
</comment>
<dbReference type="Proteomes" id="UP000093482">
    <property type="component" value="Unassembled WGS sequence"/>
</dbReference>